<accession>A0ABM4B2Y5</accession>
<name>A0ABM4B2Y5_HYDVU</name>
<organism evidence="1 2">
    <name type="scientific">Hydra vulgaris</name>
    <name type="common">Hydra</name>
    <name type="synonym">Hydra attenuata</name>
    <dbReference type="NCBI Taxonomy" id="6087"/>
    <lineage>
        <taxon>Eukaryota</taxon>
        <taxon>Metazoa</taxon>
        <taxon>Cnidaria</taxon>
        <taxon>Hydrozoa</taxon>
        <taxon>Hydroidolina</taxon>
        <taxon>Anthoathecata</taxon>
        <taxon>Aplanulata</taxon>
        <taxon>Hydridae</taxon>
        <taxon>Hydra</taxon>
    </lineage>
</organism>
<dbReference type="RefSeq" id="XP_065643183.1">
    <property type="nucleotide sequence ID" value="XM_065787111.1"/>
</dbReference>
<proteinExistence type="predicted"/>
<dbReference type="GeneID" id="136074884"/>
<gene>
    <name evidence="2" type="primary">LOC136074884</name>
</gene>
<reference evidence="1" key="1">
    <citation type="submission" date="2025-05" db="UniProtKB">
        <authorList>
            <consortium name="RefSeq"/>
        </authorList>
    </citation>
    <scope>NUCLEOTIDE SEQUENCE [LARGE SCALE GENOMIC DNA]</scope>
</reference>
<evidence type="ECO:0000313" key="2">
    <source>
        <dbReference type="RefSeq" id="XP_065643183.1"/>
    </source>
</evidence>
<dbReference type="PANTHER" id="PTHR10773">
    <property type="entry name" value="DNA-DIRECTED RNA POLYMERASES I, II, AND III SUBUNIT RPABC2"/>
    <property type="match status" value="1"/>
</dbReference>
<protein>
    <submittedName>
        <fullName evidence="2">Uncharacterized protein LOC136074884</fullName>
    </submittedName>
</protein>
<dbReference type="PANTHER" id="PTHR10773:SF19">
    <property type="match status" value="1"/>
</dbReference>
<evidence type="ECO:0000313" key="1">
    <source>
        <dbReference type="Proteomes" id="UP001652625"/>
    </source>
</evidence>
<reference evidence="2" key="2">
    <citation type="submission" date="2025-08" db="UniProtKB">
        <authorList>
            <consortium name="RefSeq"/>
        </authorList>
    </citation>
    <scope>IDENTIFICATION</scope>
</reference>
<keyword evidence="1" id="KW-1185">Reference proteome</keyword>
<sequence>MAAAVDFFVEKLQQNVEETDLTVLGYPNGALVTRKRKSAPKTWIQNVRKQLRQSIQAYKNRKGENVPCKSVTTRKDCLNSCKFKCRQHISDEERAHIFSDFWSMDDTQKKHFYSRTTERLQKKRHRTINENSRKTYSFYYSFFVGDLQTRVCKEFYLTTLNISSRRVYYHHENKNDATGSPAFSKWGKHNKKVVDQR</sequence>
<dbReference type="Proteomes" id="UP001652625">
    <property type="component" value="Chromosome 01"/>
</dbReference>